<evidence type="ECO:0000256" key="1">
    <source>
        <dbReference type="ARBA" id="ARBA00022630"/>
    </source>
</evidence>
<dbReference type="RefSeq" id="WP_313874460.1">
    <property type="nucleotide sequence ID" value="NZ_JAVBIK010000001.1"/>
</dbReference>
<dbReference type="Proteomes" id="UP001321700">
    <property type="component" value="Unassembled WGS sequence"/>
</dbReference>
<proteinExistence type="predicted"/>
<gene>
    <name evidence="4" type="primary">glcE</name>
    <name evidence="4" type="ORF">RAE19_08490</name>
</gene>
<name>A0ABU3KLR4_9BURK</name>
<keyword evidence="1" id="KW-0285">Flavoprotein</keyword>
<organism evidence="4 5">
    <name type="scientific">Rhodoferax potami</name>
    <dbReference type="NCBI Taxonomy" id="3068338"/>
    <lineage>
        <taxon>Bacteria</taxon>
        <taxon>Pseudomonadati</taxon>
        <taxon>Pseudomonadota</taxon>
        <taxon>Betaproteobacteria</taxon>
        <taxon>Burkholderiales</taxon>
        <taxon>Comamonadaceae</taxon>
        <taxon>Rhodoferax</taxon>
    </lineage>
</organism>
<dbReference type="SUPFAM" id="SSF56176">
    <property type="entry name" value="FAD-binding/transporter-associated domain-like"/>
    <property type="match status" value="1"/>
</dbReference>
<dbReference type="InterPro" id="IPR016166">
    <property type="entry name" value="FAD-bd_PCMH"/>
</dbReference>
<dbReference type="Pfam" id="PF01565">
    <property type="entry name" value="FAD_binding_4"/>
    <property type="match status" value="1"/>
</dbReference>
<dbReference type="GO" id="GO:0019154">
    <property type="term" value="F:glycolate dehydrogenase activity"/>
    <property type="evidence" value="ECO:0007669"/>
    <property type="project" value="UniProtKB-EC"/>
</dbReference>
<dbReference type="Gene3D" id="3.30.465.10">
    <property type="match status" value="1"/>
</dbReference>
<dbReference type="NCBIfam" id="NF008439">
    <property type="entry name" value="PRK11282.1"/>
    <property type="match status" value="1"/>
</dbReference>
<dbReference type="SUPFAM" id="SSF55103">
    <property type="entry name" value="FAD-linked oxidases, C-terminal domain"/>
    <property type="match status" value="1"/>
</dbReference>
<reference evidence="4 5" key="1">
    <citation type="submission" date="2023-08" db="EMBL/GenBank/DDBJ databases">
        <title>Rhodoferax potami sp. nov. and Rhodoferax mekongensis sp. nov., isolated from the Mekong River in Thailand.</title>
        <authorList>
            <person name="Kitikhun S."/>
            <person name="Charoenyingcharoen P."/>
            <person name="Siriarchawattana P."/>
            <person name="Likhitrattanapisal S."/>
            <person name="Nilsakha T."/>
            <person name="Chanpet A."/>
            <person name="Rattanawaree P."/>
            <person name="Ingsriswang S."/>
        </authorList>
    </citation>
    <scope>NUCLEOTIDE SEQUENCE [LARGE SCALE GENOMIC DNA]</scope>
    <source>
        <strain evidence="4 5">TBRC 17660</strain>
    </source>
</reference>
<dbReference type="InterPro" id="IPR016164">
    <property type="entry name" value="FAD-linked_Oxase-like_C"/>
</dbReference>
<evidence type="ECO:0000256" key="2">
    <source>
        <dbReference type="ARBA" id="ARBA00022827"/>
    </source>
</evidence>
<dbReference type="EMBL" id="JAVBIK010000001">
    <property type="protein sequence ID" value="MDT7518741.1"/>
    <property type="molecule type" value="Genomic_DNA"/>
</dbReference>
<dbReference type="PROSITE" id="PS51387">
    <property type="entry name" value="FAD_PCMH"/>
    <property type="match status" value="1"/>
</dbReference>
<accession>A0ABU3KLR4</accession>
<dbReference type="PANTHER" id="PTHR11748:SF103">
    <property type="entry name" value="GLYCOLATE OXIDASE SUBUNIT GLCE"/>
    <property type="match status" value="1"/>
</dbReference>
<dbReference type="PANTHER" id="PTHR11748">
    <property type="entry name" value="D-LACTATE DEHYDROGENASE"/>
    <property type="match status" value="1"/>
</dbReference>
<evidence type="ECO:0000313" key="5">
    <source>
        <dbReference type="Proteomes" id="UP001321700"/>
    </source>
</evidence>
<keyword evidence="2" id="KW-0274">FAD</keyword>
<dbReference type="InterPro" id="IPR036318">
    <property type="entry name" value="FAD-bd_PCMH-like_sf"/>
</dbReference>
<keyword evidence="4" id="KW-0560">Oxidoreductase</keyword>
<feature type="domain" description="FAD-binding PCMH-type" evidence="3">
    <location>
        <begin position="1"/>
        <end position="183"/>
    </location>
</feature>
<comment type="caution">
    <text evidence="4">The sequence shown here is derived from an EMBL/GenBank/DDBJ whole genome shotgun (WGS) entry which is preliminary data.</text>
</comment>
<dbReference type="InterPro" id="IPR016169">
    <property type="entry name" value="FAD-bd_PCMH_sub2"/>
</dbReference>
<evidence type="ECO:0000313" key="4">
    <source>
        <dbReference type="EMBL" id="MDT7518741.1"/>
    </source>
</evidence>
<evidence type="ECO:0000259" key="3">
    <source>
        <dbReference type="PROSITE" id="PS51387"/>
    </source>
</evidence>
<protein>
    <submittedName>
        <fullName evidence="4">Glycolate oxidase subunit GlcE</fullName>
        <ecNumber evidence="4">1.1.99.14</ecNumber>
    </submittedName>
</protein>
<keyword evidence="5" id="KW-1185">Reference proteome</keyword>
<sequence length="389" mass="40849">MLPLPAAIQPFVDQIRAAAADQTPLQIRGGGSKDFYGCLQPAGLLDTRSLSGVVDYAPSELVVTVATGTPLSTLEALLAEQGQCLPFEPPHYQWSTRVAGAPASTATVGGLVASGLAGPARASVGSVRDYVLGLKLINGRGEYLTFGGQVMKNVAGYDVSRLMAGAMGTLGLMTEVSLKVLPFAPAEATLVFPLGQAAALEQLHRWAGEPLPLNASCWVHDGSAGAAGQDLLFVRLRGAVAAVEAACQRMLREVPGERMDPVQAAADWDRCRDQTLPFFTDSAATGHALWRLSVAQTAPVLDLPWAQLIEWHGGVRWLWAPLQAGPQLQTVARAAGGNAMVFVAGAADVTGAKCQFRSDVPGQAALLKRLKAAFDPAGIFNAGRLYPDF</sequence>
<dbReference type="EC" id="1.1.99.14" evidence="4"/>
<dbReference type="InterPro" id="IPR006094">
    <property type="entry name" value="Oxid_FAD_bind_N"/>
</dbReference>